<proteinExistence type="predicted"/>
<reference evidence="2" key="1">
    <citation type="submission" date="2025-08" db="UniProtKB">
        <authorList>
            <consortium name="RefSeq"/>
        </authorList>
    </citation>
    <scope>IDENTIFICATION</scope>
</reference>
<evidence type="ECO:0000313" key="1">
    <source>
        <dbReference type="Proteomes" id="UP000515152"/>
    </source>
</evidence>
<dbReference type="GeneID" id="105911139"/>
<keyword evidence="1" id="KW-1185">Reference proteome</keyword>
<gene>
    <name evidence="2" type="primary">LOC105911139</name>
</gene>
<dbReference type="PANTHER" id="PTHR35969:SF1">
    <property type="entry name" value="FAMILY WITH SEQUENCE SIMILARITY 243 MEMBER A"/>
    <property type="match status" value="1"/>
</dbReference>
<dbReference type="PANTHER" id="PTHR35969">
    <property type="entry name" value="PROTEIN FAM243A-RELATED"/>
    <property type="match status" value="1"/>
</dbReference>
<evidence type="ECO:0000313" key="2">
    <source>
        <dbReference type="RefSeq" id="XP_012695383.2"/>
    </source>
</evidence>
<dbReference type="Proteomes" id="UP000515152">
    <property type="component" value="Chromosome 20"/>
</dbReference>
<accession>A0A6P3WCR5</accession>
<dbReference type="InterPro" id="IPR037728">
    <property type="entry name" value="C21orf140-like"/>
</dbReference>
<dbReference type="AlphaFoldDB" id="A0A6P3WCR5"/>
<dbReference type="KEGG" id="char:105911139"/>
<dbReference type="OrthoDB" id="2266637at2759"/>
<protein>
    <submittedName>
        <fullName evidence="2">Protein FAM243A-like</fullName>
    </submittedName>
</protein>
<dbReference type="RefSeq" id="XP_012695383.2">
    <property type="nucleotide sequence ID" value="XM_012839929.3"/>
</dbReference>
<organism evidence="1 2">
    <name type="scientific">Clupea harengus</name>
    <name type="common">Atlantic herring</name>
    <dbReference type="NCBI Taxonomy" id="7950"/>
    <lineage>
        <taxon>Eukaryota</taxon>
        <taxon>Metazoa</taxon>
        <taxon>Chordata</taxon>
        <taxon>Craniata</taxon>
        <taxon>Vertebrata</taxon>
        <taxon>Euteleostomi</taxon>
        <taxon>Actinopterygii</taxon>
        <taxon>Neopterygii</taxon>
        <taxon>Teleostei</taxon>
        <taxon>Clupei</taxon>
        <taxon>Clupeiformes</taxon>
        <taxon>Clupeoidei</taxon>
        <taxon>Clupeidae</taxon>
        <taxon>Clupea</taxon>
    </lineage>
</organism>
<name>A0A6P3WCR5_CLUHA</name>
<sequence>MRLRLHRLLQRMWKRKNNNGPQCTDFIREIRKLQSNDCYTVYIGETEIPEYLITGDITSASGNDQPREHTWSIIHAGGVKGWVPWNYKILFHLNSSSLDPSEDIFQEFCSTLTDHYGKCAIVIDPQSWRTPRRYPSSSSCHQPPSSPVNLLPMRCCPKVAQEHGHELLQLPFQCAHLNPLNSAWSTMKWFAVNNRGTYSEAIHDKDTVHKFIFCPELIEGSLKKMTKRKWEEAMSRVWKNENYYLHVNKQ</sequence>